<dbReference type="RefSeq" id="XP_029228431.1">
    <property type="nucleotide sequence ID" value="XM_029371492.1"/>
</dbReference>
<evidence type="ECO:0000256" key="2">
    <source>
        <dbReference type="SAM" id="MobiDB-lite"/>
    </source>
</evidence>
<reference evidence="3 4" key="1">
    <citation type="journal article" date="2018" name="BMC Genomics">
        <title>Genomic comparison of Trypanosoma conorhini and Trypanosoma rangeli to Trypanosoma cruzi strains of high and low virulence.</title>
        <authorList>
            <person name="Bradwell K.R."/>
            <person name="Koparde V.N."/>
            <person name="Matveyev A.V."/>
            <person name="Serrano M.G."/>
            <person name="Alves J.M."/>
            <person name="Parikh H."/>
            <person name="Huang B."/>
            <person name="Lee V."/>
            <person name="Espinosa-Alvarez O."/>
            <person name="Ortiz P.A."/>
            <person name="Costa-Martins A.G."/>
            <person name="Teixeira M.M."/>
            <person name="Buck G.A."/>
        </authorList>
    </citation>
    <scope>NUCLEOTIDE SEQUENCE [LARGE SCALE GENOMIC DNA]</scope>
    <source>
        <strain evidence="3 4">025E</strain>
    </source>
</reference>
<accession>A0A3R7NGL8</accession>
<gene>
    <name evidence="3" type="ORF">Tco025E_04582</name>
</gene>
<comment type="caution">
    <text evidence="3">The sequence shown here is derived from an EMBL/GenBank/DDBJ whole genome shotgun (WGS) entry which is preliminary data.</text>
</comment>
<evidence type="ECO:0000313" key="3">
    <source>
        <dbReference type="EMBL" id="RNF18270.1"/>
    </source>
</evidence>
<feature type="coiled-coil region" evidence="1">
    <location>
        <begin position="329"/>
        <end position="485"/>
    </location>
</feature>
<keyword evidence="1" id="KW-0175">Coiled coil</keyword>
<feature type="coiled-coil region" evidence="1">
    <location>
        <begin position="228"/>
        <end position="255"/>
    </location>
</feature>
<dbReference type="GeneID" id="40318193"/>
<proteinExistence type="predicted"/>
<keyword evidence="4" id="KW-1185">Reference proteome</keyword>
<dbReference type="AlphaFoldDB" id="A0A3R7NGL8"/>
<dbReference type="EMBL" id="MKKU01000237">
    <property type="protein sequence ID" value="RNF18270.1"/>
    <property type="molecule type" value="Genomic_DNA"/>
</dbReference>
<dbReference type="Proteomes" id="UP000284403">
    <property type="component" value="Unassembled WGS sequence"/>
</dbReference>
<name>A0A3R7NGL8_9TRYP</name>
<dbReference type="SUPFAM" id="SSF116907">
    <property type="entry name" value="Hook domain"/>
    <property type="match status" value="1"/>
</dbReference>
<sequence length="619" mass="68198">MAGAEKKAAVLLLVRQLLARQEGDANGKSTHPLPETYEELGDGAFLYRILSRISPETFPDALEIAEQAPSSRQNWVVRKGNLVALVKHMDDYAHQFLGAPDTLNLMLTIRPADIATAPALSGELKAPLTYDIGVDRLMELTDIFLVMVVLSGDPVVLQALKSLPHADQLALSNAAKACITKYALRPRRRHETPTLGDSAASSQYRSVTRRRGDASSHAGIRSALAADEAAFTQEIARLRRELEDANAKVVELDAKLHLTLSEKQEWESKYKKLLAEAELGRTAAAGEDHLRQLLAKKEAVVQKLTATIEENHKRISAFKEATAAQETALGSFKRKLRRTEEELMKKNVERREALDKLSVVEESLAAQRKTQTELERQLEEVRTELALSKAECSTGVDHAEVCSNRSFGSVNSMDRVVQLENELDEARSQKEAAERLLHVLQRQVASLPTEEFKSSAALDALKAQLRQVEKEKGDLRSQLAATIAKLEYAQSNRRRRGSASAIDSETESLLAGGKVRGREGESLPEQDATDVVGQHPRPCGNQDGMCRERTLLGSTLLLLGYRNLMLQQRAMLTNSGAFTVSAEEAESRSGDVRTTGSFLTRHRHEVEQGLLASVLNRGG</sequence>
<feature type="region of interest" description="Disordered" evidence="2">
    <location>
        <begin position="516"/>
        <end position="541"/>
    </location>
</feature>
<organism evidence="3 4">
    <name type="scientific">Trypanosoma conorhini</name>
    <dbReference type="NCBI Taxonomy" id="83891"/>
    <lineage>
        <taxon>Eukaryota</taxon>
        <taxon>Discoba</taxon>
        <taxon>Euglenozoa</taxon>
        <taxon>Kinetoplastea</taxon>
        <taxon>Metakinetoplastina</taxon>
        <taxon>Trypanosomatida</taxon>
        <taxon>Trypanosomatidae</taxon>
        <taxon>Trypanosoma</taxon>
    </lineage>
</organism>
<evidence type="ECO:0000313" key="4">
    <source>
        <dbReference type="Proteomes" id="UP000284403"/>
    </source>
</evidence>
<dbReference type="InterPro" id="IPR036872">
    <property type="entry name" value="CH_dom_sf"/>
</dbReference>
<dbReference type="OrthoDB" id="250961at2759"/>
<protein>
    <submittedName>
        <fullName evidence="3">Uncharacterized protein</fullName>
    </submittedName>
</protein>
<dbReference type="Gene3D" id="1.10.418.10">
    <property type="entry name" value="Calponin-like domain"/>
    <property type="match status" value="1"/>
</dbReference>
<feature type="region of interest" description="Disordered" evidence="2">
    <location>
        <begin position="190"/>
        <end position="215"/>
    </location>
</feature>
<evidence type="ECO:0000256" key="1">
    <source>
        <dbReference type="SAM" id="Coils"/>
    </source>
</evidence>